<gene>
    <name evidence="4" type="ORF">LSH36_32g02030</name>
</gene>
<dbReference type="PROSITE" id="PS50088">
    <property type="entry name" value="ANK_REPEAT"/>
    <property type="match status" value="3"/>
</dbReference>
<dbReference type="InterPro" id="IPR036770">
    <property type="entry name" value="Ankyrin_rpt-contain_sf"/>
</dbReference>
<sequence>MAEVMDQLRTGNPSPAWNINHASFPGNPIQKHSVPKTLGHSMTTSLSTDLKDIIIITNKDDGLAAKVFQLRTGSLIICMKNNRRYTYSADVLKAAELLGQSIYICICSVTNREWLRDVAGFVTLQKNHIGNNAELQKAVGIRLLLFNGIQSRDLPTNLRLLRSLSIDNYFTEKDVTTVNFKLSEMHNKRKEHVINLIKSTMKELFFLVDVKVVSSASGDHLTSSELKSSYNIIVEILEDCRSMLRQDLQRRFKMPHVHVVDKRENDCSLTIEIRPSRMKQFMQFIVLCKQHEMEHIWMESVESINLLFKGRVKIEVNESSVSYIVEMLNEEQVREERRKLGDMLEKHYDVTEGSTLLERHSSKSQPEFMRTAKGMRFLVGLFENYLINKNRTPAEFLKLLSDRKCDWNILEMIRDNRSYPVLHMAVAAERTDFLEMCLYTGQWGKLRQQIIFPTEDVSYFGYTGRRTAESLCSTNSGHKVLKIFDECDWIWRTLSILCKCCSRGDFQFVRALTECDPSTLRYPENSNCLLYACGSGNTELVNYLFNKLCHFRSFDSQLRQCLTLAAKLGHRNIIRLICSKYVITNLSEPMSQCALNGDIESADVLDSRVTSSLGTYIMLSSKNCQERFVDYFVKKHPGINVNEGADSEGLLALHHAARNGSLKLLKLLLLHGADLTALDKYKRNVLHLATEATQVLAAKMLIQKAQEDGCLNKLINQHDLFVGEDVYFLLRGKENGCRAWHWLKLKRWMIYGFKTNINQGHVKMSRFGEVIASGKGSNPGYNVSERVDTEKAELLRASHSDVTPLHLAVLQQCVPLVELLLKEGADPMVRDFFGCTPAHYAAMYGSLNILQLLENKGADLNCKSLENKTPAEVAEENGQMGAVNFIEGSAVMKRAQTFVDCLDLYTVQLSGDVLQHELYEREDLGMYIIDQLRNLQIDISLTLVDLGSGPVLSPET</sequence>
<accession>A0AAD9NFT7</accession>
<evidence type="ECO:0000256" key="3">
    <source>
        <dbReference type="PROSITE-ProRule" id="PRU00023"/>
    </source>
</evidence>
<proteinExistence type="predicted"/>
<dbReference type="Proteomes" id="UP001208570">
    <property type="component" value="Unassembled WGS sequence"/>
</dbReference>
<evidence type="ECO:0000313" key="5">
    <source>
        <dbReference type="Proteomes" id="UP001208570"/>
    </source>
</evidence>
<dbReference type="EMBL" id="JAODUP010000032">
    <property type="protein sequence ID" value="KAK2167018.1"/>
    <property type="molecule type" value="Genomic_DNA"/>
</dbReference>
<keyword evidence="2 3" id="KW-0040">ANK repeat</keyword>
<feature type="repeat" description="ANK" evidence="3">
    <location>
        <begin position="648"/>
        <end position="680"/>
    </location>
</feature>
<name>A0AAD9NFT7_9ANNE</name>
<protein>
    <submittedName>
        <fullName evidence="4">Uncharacterized protein</fullName>
    </submittedName>
</protein>
<comment type="caution">
    <text evidence="4">The sequence shown here is derived from an EMBL/GenBank/DDBJ whole genome shotgun (WGS) entry which is preliminary data.</text>
</comment>
<dbReference type="PANTHER" id="PTHR24198:SF165">
    <property type="entry name" value="ANKYRIN REPEAT-CONTAINING PROTEIN-RELATED"/>
    <property type="match status" value="1"/>
</dbReference>
<dbReference type="SMART" id="SM00248">
    <property type="entry name" value="ANK"/>
    <property type="match status" value="8"/>
</dbReference>
<organism evidence="4 5">
    <name type="scientific">Paralvinella palmiformis</name>
    <dbReference type="NCBI Taxonomy" id="53620"/>
    <lineage>
        <taxon>Eukaryota</taxon>
        <taxon>Metazoa</taxon>
        <taxon>Spiralia</taxon>
        <taxon>Lophotrochozoa</taxon>
        <taxon>Annelida</taxon>
        <taxon>Polychaeta</taxon>
        <taxon>Sedentaria</taxon>
        <taxon>Canalipalpata</taxon>
        <taxon>Terebellida</taxon>
        <taxon>Terebelliformia</taxon>
        <taxon>Alvinellidae</taxon>
        <taxon>Paralvinella</taxon>
    </lineage>
</organism>
<keyword evidence="5" id="KW-1185">Reference proteome</keyword>
<evidence type="ECO:0000256" key="1">
    <source>
        <dbReference type="ARBA" id="ARBA00022737"/>
    </source>
</evidence>
<evidence type="ECO:0000313" key="4">
    <source>
        <dbReference type="EMBL" id="KAK2167018.1"/>
    </source>
</evidence>
<evidence type="ECO:0000256" key="2">
    <source>
        <dbReference type="ARBA" id="ARBA00023043"/>
    </source>
</evidence>
<feature type="repeat" description="ANK" evidence="3">
    <location>
        <begin position="833"/>
        <end position="865"/>
    </location>
</feature>
<dbReference type="SUPFAM" id="SSF48403">
    <property type="entry name" value="Ankyrin repeat"/>
    <property type="match status" value="2"/>
</dbReference>
<dbReference type="Pfam" id="PF12796">
    <property type="entry name" value="Ank_2"/>
    <property type="match status" value="3"/>
</dbReference>
<keyword evidence="1" id="KW-0677">Repeat</keyword>
<reference evidence="4" key="1">
    <citation type="journal article" date="2023" name="Mol. Biol. Evol.">
        <title>Third-Generation Sequencing Reveals the Adaptive Role of the Epigenome in Three Deep-Sea Polychaetes.</title>
        <authorList>
            <person name="Perez M."/>
            <person name="Aroh O."/>
            <person name="Sun Y."/>
            <person name="Lan Y."/>
            <person name="Juniper S.K."/>
            <person name="Young C.R."/>
            <person name="Angers B."/>
            <person name="Qian P.Y."/>
        </authorList>
    </citation>
    <scope>NUCLEOTIDE SEQUENCE</scope>
    <source>
        <strain evidence="4">P08H-3</strain>
    </source>
</reference>
<dbReference type="PROSITE" id="PS50297">
    <property type="entry name" value="ANK_REP_REGION"/>
    <property type="match status" value="3"/>
</dbReference>
<dbReference type="InterPro" id="IPR002110">
    <property type="entry name" value="Ankyrin_rpt"/>
</dbReference>
<feature type="repeat" description="ANK" evidence="3">
    <location>
        <begin position="800"/>
        <end position="832"/>
    </location>
</feature>
<dbReference type="Gene3D" id="1.25.40.20">
    <property type="entry name" value="Ankyrin repeat-containing domain"/>
    <property type="match status" value="2"/>
</dbReference>
<dbReference type="PANTHER" id="PTHR24198">
    <property type="entry name" value="ANKYRIN REPEAT AND PROTEIN KINASE DOMAIN-CONTAINING PROTEIN"/>
    <property type="match status" value="1"/>
</dbReference>
<dbReference type="AlphaFoldDB" id="A0AAD9NFT7"/>